<protein>
    <submittedName>
        <fullName evidence="7">YitT family protein</fullName>
    </submittedName>
</protein>
<evidence type="ECO:0000256" key="5">
    <source>
        <dbReference type="ARBA" id="ARBA00023136"/>
    </source>
</evidence>
<reference evidence="7" key="1">
    <citation type="submission" date="2021-04" db="EMBL/GenBank/DDBJ databases">
        <title>Genome seq and assembly of Bacillus sp.</title>
        <authorList>
            <person name="Chhetri G."/>
        </authorList>
    </citation>
    <scope>NUCLEOTIDE SEQUENCE</scope>
    <source>
        <strain evidence="7">RG28</strain>
    </source>
</reference>
<dbReference type="GO" id="GO:0005886">
    <property type="term" value="C:plasma membrane"/>
    <property type="evidence" value="ECO:0007669"/>
    <property type="project" value="UniProtKB-SubCell"/>
</dbReference>
<dbReference type="RefSeq" id="WP_209403863.1">
    <property type="nucleotide sequence ID" value="NZ_JAGIYQ010000003.1"/>
</dbReference>
<dbReference type="AlphaFoldDB" id="A0A940SIP1"/>
<proteinExistence type="predicted"/>
<feature type="transmembrane region" description="Helical" evidence="6">
    <location>
        <begin position="65"/>
        <end position="83"/>
    </location>
</feature>
<dbReference type="EMBL" id="JAGIYQ010000003">
    <property type="protein sequence ID" value="MBP0724666.1"/>
    <property type="molecule type" value="Genomic_DNA"/>
</dbReference>
<evidence type="ECO:0000256" key="2">
    <source>
        <dbReference type="ARBA" id="ARBA00022475"/>
    </source>
</evidence>
<name>A0A940SIP1_9BACI</name>
<evidence type="ECO:0000256" key="6">
    <source>
        <dbReference type="SAM" id="Phobius"/>
    </source>
</evidence>
<dbReference type="Pfam" id="PF02588">
    <property type="entry name" value="YitT_membrane"/>
    <property type="match status" value="1"/>
</dbReference>
<gene>
    <name evidence="7" type="ORF">J5Y03_05625</name>
</gene>
<feature type="transmembrane region" description="Helical" evidence="6">
    <location>
        <begin position="41"/>
        <end position="60"/>
    </location>
</feature>
<evidence type="ECO:0000313" key="8">
    <source>
        <dbReference type="Proteomes" id="UP000682134"/>
    </source>
</evidence>
<dbReference type="InterPro" id="IPR003740">
    <property type="entry name" value="YitT"/>
</dbReference>
<keyword evidence="5 6" id="KW-0472">Membrane</keyword>
<evidence type="ECO:0000256" key="1">
    <source>
        <dbReference type="ARBA" id="ARBA00004651"/>
    </source>
</evidence>
<keyword evidence="8" id="KW-1185">Reference proteome</keyword>
<dbReference type="PANTHER" id="PTHR33545:SF10">
    <property type="entry name" value="UPF0750 MEMBRANE PROTEIN YPJC"/>
    <property type="match status" value="1"/>
</dbReference>
<accession>A0A940SIP1</accession>
<comment type="subcellular location">
    <subcellularLocation>
        <location evidence="1">Cell membrane</location>
        <topology evidence="1">Multi-pass membrane protein</topology>
    </subcellularLocation>
</comment>
<feature type="transmembrane region" description="Helical" evidence="6">
    <location>
        <begin position="140"/>
        <end position="161"/>
    </location>
</feature>
<evidence type="ECO:0000313" key="7">
    <source>
        <dbReference type="EMBL" id="MBP0724666.1"/>
    </source>
</evidence>
<keyword evidence="4 6" id="KW-1133">Transmembrane helix</keyword>
<evidence type="ECO:0000256" key="4">
    <source>
        <dbReference type="ARBA" id="ARBA00022989"/>
    </source>
</evidence>
<dbReference type="InterPro" id="IPR051461">
    <property type="entry name" value="UPF0750_membrane"/>
</dbReference>
<comment type="caution">
    <text evidence="7">The sequence shown here is derived from an EMBL/GenBank/DDBJ whole genome shotgun (WGS) entry which is preliminary data.</text>
</comment>
<evidence type="ECO:0000256" key="3">
    <source>
        <dbReference type="ARBA" id="ARBA00022692"/>
    </source>
</evidence>
<keyword evidence="2" id="KW-1003">Cell membrane</keyword>
<keyword evidence="3 6" id="KW-0812">Transmembrane</keyword>
<dbReference type="Proteomes" id="UP000682134">
    <property type="component" value="Unassembled WGS sequence"/>
</dbReference>
<organism evidence="7 8">
    <name type="scientific">Gottfriedia endophytica</name>
    <dbReference type="NCBI Taxonomy" id="2820819"/>
    <lineage>
        <taxon>Bacteria</taxon>
        <taxon>Bacillati</taxon>
        <taxon>Bacillota</taxon>
        <taxon>Bacilli</taxon>
        <taxon>Bacillales</taxon>
        <taxon>Bacillaceae</taxon>
        <taxon>Gottfriedia</taxon>
    </lineage>
</organism>
<sequence length="201" mass="21907">MILLGSFILATSLYFFYFQNNLAEGGFIGIALLIKHLFNISPSISTLALDLPVIFVGSYFLGKKLIFNTLIGATSFSLFYSLIEKTSPITLNFGDHLWIPAICGGVTVGLGLGLILRFGGATGGDDIITLVLSKKSNFSIGKVYFIFDAIILLVSLCYLSWNEVGYTILSVAICAKITELVYGRNIKPKKVAVPQQKRLHA</sequence>
<dbReference type="PANTHER" id="PTHR33545">
    <property type="entry name" value="UPF0750 MEMBRANE PROTEIN YITT-RELATED"/>
    <property type="match status" value="1"/>
</dbReference>
<feature type="transmembrane region" description="Helical" evidence="6">
    <location>
        <begin position="98"/>
        <end position="119"/>
    </location>
</feature>